<dbReference type="Proteomes" id="UP001500752">
    <property type="component" value="Unassembled WGS sequence"/>
</dbReference>
<dbReference type="EMBL" id="BAABEO010000008">
    <property type="protein sequence ID" value="GAA3670947.1"/>
    <property type="molecule type" value="Genomic_DNA"/>
</dbReference>
<dbReference type="InterPro" id="IPR029058">
    <property type="entry name" value="AB_hydrolase_fold"/>
</dbReference>
<protein>
    <submittedName>
        <fullName evidence="2">Alpha/beta hydrolase</fullName>
    </submittedName>
</protein>
<dbReference type="SUPFAM" id="SSF53474">
    <property type="entry name" value="alpha/beta-Hydrolases"/>
    <property type="match status" value="1"/>
</dbReference>
<dbReference type="InterPro" id="IPR000073">
    <property type="entry name" value="AB_hydrolase_1"/>
</dbReference>
<reference evidence="3" key="1">
    <citation type="journal article" date="2019" name="Int. J. Syst. Evol. Microbiol.">
        <title>The Global Catalogue of Microorganisms (GCM) 10K type strain sequencing project: providing services to taxonomists for standard genome sequencing and annotation.</title>
        <authorList>
            <consortium name="The Broad Institute Genomics Platform"/>
            <consortium name="The Broad Institute Genome Sequencing Center for Infectious Disease"/>
            <person name="Wu L."/>
            <person name="Ma J."/>
        </authorList>
    </citation>
    <scope>NUCLEOTIDE SEQUENCE [LARGE SCALE GENOMIC DNA]</scope>
    <source>
        <strain evidence="3">JCM 30742</strain>
    </source>
</reference>
<dbReference type="PANTHER" id="PTHR43194">
    <property type="entry name" value="HYDROLASE ALPHA/BETA FOLD FAMILY"/>
    <property type="match status" value="1"/>
</dbReference>
<sequence>MGTHREHLVEGSPNALAVAVHEPAEDAGLRPVLLLHGFASSTALNWGNTGWIRALTDAGRRVIAVDLPGHGTSPAPEELDAYTPSRIRADLLQTLQDCHVRPLRDGDPASGVDVVGYSLGARLGWEFGGTQPQLVHRLVLGGPASIDPLADFDLAAAQRFLADGAPIEDPSTADLLRMAQLVPHNDLFALLSMVEAIKTEPFDPAHATPSMPVLLIAGELDTLAETMPKLSALLSARGNEASEQRIAGRDHASTLTSRDFKQAAIDFLGA</sequence>
<dbReference type="Gene3D" id="3.40.50.1820">
    <property type="entry name" value="alpha/beta hydrolase"/>
    <property type="match status" value="1"/>
</dbReference>
<keyword evidence="2" id="KW-0378">Hydrolase</keyword>
<feature type="domain" description="AB hydrolase-1" evidence="1">
    <location>
        <begin position="31"/>
        <end position="156"/>
    </location>
</feature>
<organism evidence="2 3">
    <name type="scientific">Arthrobacter ginkgonis</name>
    <dbReference type="NCBI Taxonomy" id="1630594"/>
    <lineage>
        <taxon>Bacteria</taxon>
        <taxon>Bacillati</taxon>
        <taxon>Actinomycetota</taxon>
        <taxon>Actinomycetes</taxon>
        <taxon>Micrococcales</taxon>
        <taxon>Micrococcaceae</taxon>
        <taxon>Arthrobacter</taxon>
    </lineage>
</organism>
<dbReference type="PANTHER" id="PTHR43194:SF2">
    <property type="entry name" value="PEROXISOMAL MEMBRANE PROTEIN LPX1"/>
    <property type="match status" value="1"/>
</dbReference>
<name>A0ABP7BYI6_9MICC</name>
<evidence type="ECO:0000313" key="2">
    <source>
        <dbReference type="EMBL" id="GAA3670947.1"/>
    </source>
</evidence>
<dbReference type="InterPro" id="IPR050228">
    <property type="entry name" value="Carboxylesterase_BioH"/>
</dbReference>
<evidence type="ECO:0000313" key="3">
    <source>
        <dbReference type="Proteomes" id="UP001500752"/>
    </source>
</evidence>
<keyword evidence="3" id="KW-1185">Reference proteome</keyword>
<accession>A0ABP7BYI6</accession>
<dbReference type="Pfam" id="PF00561">
    <property type="entry name" value="Abhydrolase_1"/>
    <property type="match status" value="1"/>
</dbReference>
<proteinExistence type="predicted"/>
<dbReference type="RefSeq" id="WP_345148454.1">
    <property type="nucleotide sequence ID" value="NZ_BAABEO010000008.1"/>
</dbReference>
<dbReference type="GO" id="GO:0016787">
    <property type="term" value="F:hydrolase activity"/>
    <property type="evidence" value="ECO:0007669"/>
    <property type="project" value="UniProtKB-KW"/>
</dbReference>
<comment type="caution">
    <text evidence="2">The sequence shown here is derived from an EMBL/GenBank/DDBJ whole genome shotgun (WGS) entry which is preliminary data.</text>
</comment>
<gene>
    <name evidence="2" type="ORF">GCM10023081_06600</name>
</gene>
<evidence type="ECO:0000259" key="1">
    <source>
        <dbReference type="Pfam" id="PF00561"/>
    </source>
</evidence>